<accession>Q8ZSX1</accession>
<dbReference type="eggNOG" id="arCOG09780">
    <property type="taxonomic scope" value="Archaea"/>
</dbReference>
<dbReference type="Pfam" id="PF07775">
    <property type="entry name" value="PaRep2b"/>
    <property type="match status" value="2"/>
</dbReference>
<evidence type="ECO:0000259" key="1">
    <source>
        <dbReference type="Pfam" id="PF07775"/>
    </source>
</evidence>
<reference evidence="2 3" key="1">
    <citation type="journal article" date="2002" name="Proc. Natl. Acad. Sci. U.S.A.">
        <title>Genome sequence of the hyperthermophilic crenarchaeon Pyrobaculum aerophilum.</title>
        <authorList>
            <person name="Fitz-Gibbon S.T."/>
            <person name="Ladner H."/>
            <person name="Kim U.J."/>
            <person name="Stetter K.O."/>
            <person name="Simon M.I."/>
            <person name="Miller J.H."/>
        </authorList>
    </citation>
    <scope>NUCLEOTIDE SEQUENCE [LARGE SCALE GENOMIC DNA]</scope>
    <source>
        <strain evidence="3">ATCC 51768 / DSM 7523 / JCM 9630 / CIP 104966 / NBRC 100827 / IM2</strain>
    </source>
</reference>
<dbReference type="InParanoid" id="Q8ZSX1"/>
<evidence type="ECO:0000313" key="3">
    <source>
        <dbReference type="Proteomes" id="UP000002439"/>
    </source>
</evidence>
<feature type="domain" description="PaRep2b" evidence="1">
    <location>
        <begin position="441"/>
        <end position="602"/>
    </location>
</feature>
<dbReference type="HOGENOM" id="CLU_435242_0_0_2"/>
<dbReference type="EnsemblBacteria" id="AAL64992">
    <property type="protein sequence ID" value="AAL64992"/>
    <property type="gene ID" value="PAE3545"/>
</dbReference>
<dbReference type="Proteomes" id="UP000002439">
    <property type="component" value="Chromosome"/>
</dbReference>
<proteinExistence type="predicted"/>
<protein>
    <submittedName>
        <fullName evidence="2">PaREP2b</fullName>
    </submittedName>
</protein>
<feature type="domain" description="PaRep2b" evidence="1">
    <location>
        <begin position="189"/>
        <end position="430"/>
    </location>
</feature>
<gene>
    <name evidence="2" type="ordered locus">PAE3545</name>
</gene>
<name>Q8ZSX1_PYRAE</name>
<dbReference type="EMBL" id="AE009441">
    <property type="protein sequence ID" value="AAL64992.1"/>
    <property type="molecule type" value="Genomic_DNA"/>
</dbReference>
<dbReference type="InterPro" id="IPR011689">
    <property type="entry name" value="PaRep2b"/>
</dbReference>
<dbReference type="STRING" id="178306.PAE3545"/>
<dbReference type="KEGG" id="pai:PAE3545"/>
<keyword evidence="3" id="KW-1185">Reference proteome</keyword>
<sequence>MSTQKGGEEVIEIVRHDLEEGLRALLSNAELREELREKALRLLDEMKISVQGADKSEKGRERVEDTRNKIKERIEKFLTELRLGENSSVCLVNCQFGEPVLTYKHEPYARIIAPLVHYIASNAPEEEVMRFLAYAVLFDGSIEHDRVSLMLGNFHVKEASKRLPLDMYDKIALYIILAAKYGVGIRTIFVGEYETILYFDRKYVAKMFSLVWGDLTTLWRLGRTLVSRADHIFKKLENIRMYVEEFANRLKIVCILKSFSNTIPYVTLLFWEDSWREFARIYIKWCRNKLCAYFRGAKEKAKRAASVLSALGATVIVKKYDGEWRVALKADSITAVRRTEWLDAVRALVEELHRRGIISGRQRRRLLREIDAGPNVVEMAGVEFTVRTKGRQIIIKRESLLAEVINSTVETLKSAGLEEGAHFIAKRPDGSSLGYVYISVPTGLWQLEELRRQGIDWADRALKRLEEIAKARGFYDVLQKHLRLAREAETVNPRGLVVEDPGAGVRAEIRDVRVEWTGRRPRVVIEYEAGGQIKSFSFIWGLKTRRAIVATVKLNAERALLLAALTGDGRLKGKRGALQLHAKHLLALTKYKGVGLSPVFSLPVSRLFTDILPWLVQWRGCAIWGLIT</sequence>
<dbReference type="AlphaFoldDB" id="Q8ZSX1"/>
<organism evidence="2 3">
    <name type="scientific">Pyrobaculum aerophilum (strain ATCC 51768 / DSM 7523 / JCM 9630 / CIP 104966 / NBRC 100827 / IM2)</name>
    <dbReference type="NCBI Taxonomy" id="178306"/>
    <lineage>
        <taxon>Archaea</taxon>
        <taxon>Thermoproteota</taxon>
        <taxon>Thermoprotei</taxon>
        <taxon>Thermoproteales</taxon>
        <taxon>Thermoproteaceae</taxon>
        <taxon>Pyrobaculum</taxon>
    </lineage>
</organism>
<evidence type="ECO:0000313" key="2">
    <source>
        <dbReference type="EMBL" id="AAL64992.1"/>
    </source>
</evidence>
<dbReference type="PATRIC" id="fig|178306.9.peg.2667"/>